<reference evidence="2 3" key="1">
    <citation type="journal article" date="2024" name="Commun. Biol.">
        <title>Comparative genomic analysis of thermophilic fungi reveals convergent evolutionary adaptations and gene losses.</title>
        <authorList>
            <person name="Steindorff A.S."/>
            <person name="Aguilar-Pontes M.V."/>
            <person name="Robinson A.J."/>
            <person name="Andreopoulos B."/>
            <person name="LaButti K."/>
            <person name="Kuo A."/>
            <person name="Mondo S."/>
            <person name="Riley R."/>
            <person name="Otillar R."/>
            <person name="Haridas S."/>
            <person name="Lipzen A."/>
            <person name="Grimwood J."/>
            <person name="Schmutz J."/>
            <person name="Clum A."/>
            <person name="Reid I.D."/>
            <person name="Moisan M.C."/>
            <person name="Butler G."/>
            <person name="Nguyen T.T.M."/>
            <person name="Dewar K."/>
            <person name="Conant G."/>
            <person name="Drula E."/>
            <person name="Henrissat B."/>
            <person name="Hansel C."/>
            <person name="Singer S."/>
            <person name="Hutchinson M.I."/>
            <person name="de Vries R.P."/>
            <person name="Natvig D.O."/>
            <person name="Powell A.J."/>
            <person name="Tsang A."/>
            <person name="Grigoriev I.V."/>
        </authorList>
    </citation>
    <scope>NUCLEOTIDE SEQUENCE [LARGE SCALE GENOMIC DNA]</scope>
    <source>
        <strain evidence="2 3">CBS 494.80</strain>
    </source>
</reference>
<evidence type="ECO:0000313" key="2">
    <source>
        <dbReference type="EMBL" id="KAL2074620.1"/>
    </source>
</evidence>
<evidence type="ECO:0000313" key="3">
    <source>
        <dbReference type="Proteomes" id="UP001595075"/>
    </source>
</evidence>
<dbReference type="Gene3D" id="3.10.180.10">
    <property type="entry name" value="2,3-Dihydroxybiphenyl 1,2-Dioxygenase, domain 1"/>
    <property type="match status" value="1"/>
</dbReference>
<sequence length="164" mass="18098">MRYRCYTNHVLTRKPNATSLLKGRVPPSSVVSSSSAQSLCGQTPNIHRFLKYQFFSVNLLLNTTSSNCPTLTVKMPIDHTSLPVQNYEASKAFYTEILKPLSYGVFMEFPGHAIGFAPNGGRSDFWLSAPAKGKENQDGNLNVTHVAFKGESKAQVDEFHANAL</sequence>
<keyword evidence="3" id="KW-1185">Reference proteome</keyword>
<dbReference type="PANTHER" id="PTHR35006:SF2">
    <property type="entry name" value="GLYOXALASE FAMILY PROTEIN (AFU_ORTHOLOGUE AFUA_5G14830)"/>
    <property type="match status" value="1"/>
</dbReference>
<evidence type="ECO:0000259" key="1">
    <source>
        <dbReference type="PROSITE" id="PS51819"/>
    </source>
</evidence>
<accession>A0ABR4CXH8</accession>
<dbReference type="InterPro" id="IPR029068">
    <property type="entry name" value="Glyas_Bleomycin-R_OHBP_Dase"/>
</dbReference>
<name>A0ABR4CXH8_9HELO</name>
<organism evidence="2 3">
    <name type="scientific">Oculimacula yallundae</name>
    <dbReference type="NCBI Taxonomy" id="86028"/>
    <lineage>
        <taxon>Eukaryota</taxon>
        <taxon>Fungi</taxon>
        <taxon>Dikarya</taxon>
        <taxon>Ascomycota</taxon>
        <taxon>Pezizomycotina</taxon>
        <taxon>Leotiomycetes</taxon>
        <taxon>Helotiales</taxon>
        <taxon>Ploettnerulaceae</taxon>
        <taxon>Oculimacula</taxon>
    </lineage>
</organism>
<protein>
    <recommendedName>
        <fullName evidence="1">VOC domain-containing protein</fullName>
    </recommendedName>
</protein>
<dbReference type="InterPro" id="IPR004360">
    <property type="entry name" value="Glyas_Fos-R_dOase_dom"/>
</dbReference>
<feature type="domain" description="VOC" evidence="1">
    <location>
        <begin position="76"/>
        <end position="164"/>
    </location>
</feature>
<dbReference type="InterPro" id="IPR037523">
    <property type="entry name" value="VOC_core"/>
</dbReference>
<comment type="caution">
    <text evidence="2">The sequence shown here is derived from an EMBL/GenBank/DDBJ whole genome shotgun (WGS) entry which is preliminary data.</text>
</comment>
<dbReference type="Pfam" id="PF00903">
    <property type="entry name" value="Glyoxalase"/>
    <property type="match status" value="1"/>
</dbReference>
<gene>
    <name evidence="2" type="ORF">VTL71DRAFT_8398</name>
</gene>
<dbReference type="EMBL" id="JAZHXI010000002">
    <property type="protein sequence ID" value="KAL2074620.1"/>
    <property type="molecule type" value="Genomic_DNA"/>
</dbReference>
<dbReference type="SUPFAM" id="SSF54593">
    <property type="entry name" value="Glyoxalase/Bleomycin resistance protein/Dihydroxybiphenyl dioxygenase"/>
    <property type="match status" value="1"/>
</dbReference>
<dbReference type="PROSITE" id="PS51819">
    <property type="entry name" value="VOC"/>
    <property type="match status" value="1"/>
</dbReference>
<proteinExistence type="predicted"/>
<dbReference type="PANTHER" id="PTHR35006">
    <property type="entry name" value="GLYOXALASE FAMILY PROTEIN (AFU_ORTHOLOGUE AFUA_5G14830)"/>
    <property type="match status" value="1"/>
</dbReference>
<dbReference type="Proteomes" id="UP001595075">
    <property type="component" value="Unassembled WGS sequence"/>
</dbReference>